<dbReference type="AlphaFoldDB" id="A0A9Q9EHK1"/>
<dbReference type="InterPro" id="IPR013083">
    <property type="entry name" value="Znf_RING/FYVE/PHD"/>
</dbReference>
<dbReference type="InterPro" id="IPR011011">
    <property type="entry name" value="Znf_FYVE_PHD"/>
</dbReference>
<accession>A0A9Q9EHK1</accession>
<proteinExistence type="predicted"/>
<evidence type="ECO:0000256" key="1">
    <source>
        <dbReference type="SAM" id="MobiDB-lite"/>
    </source>
</evidence>
<protein>
    <submittedName>
        <fullName evidence="2">Zinc finger, FYVE/PHD-type, Zinc finger, RING/FYVE/PHD-type</fullName>
    </submittedName>
</protein>
<reference evidence="2" key="1">
    <citation type="submission" date="2022-06" db="EMBL/GenBank/DDBJ databases">
        <title>Complete genome sequences of two strains of the flax pathogen Septoria linicola.</title>
        <authorList>
            <person name="Lapalu N."/>
            <person name="Simon A."/>
            <person name="Demenou B."/>
            <person name="Paumier D."/>
            <person name="Guillot M.-P."/>
            <person name="Gout L."/>
            <person name="Valade R."/>
        </authorList>
    </citation>
    <scope>NUCLEOTIDE SEQUENCE</scope>
    <source>
        <strain evidence="2">SE15195</strain>
    </source>
</reference>
<dbReference type="EMBL" id="CP099419">
    <property type="protein sequence ID" value="USW49383.1"/>
    <property type="molecule type" value="Genomic_DNA"/>
</dbReference>
<organism evidence="2 3">
    <name type="scientific">Septoria linicola</name>
    <dbReference type="NCBI Taxonomy" id="215465"/>
    <lineage>
        <taxon>Eukaryota</taxon>
        <taxon>Fungi</taxon>
        <taxon>Dikarya</taxon>
        <taxon>Ascomycota</taxon>
        <taxon>Pezizomycotina</taxon>
        <taxon>Dothideomycetes</taxon>
        <taxon>Dothideomycetidae</taxon>
        <taxon>Mycosphaerellales</taxon>
        <taxon>Mycosphaerellaceae</taxon>
        <taxon>Septoria</taxon>
    </lineage>
</organism>
<dbReference type="Gene3D" id="3.30.40.10">
    <property type="entry name" value="Zinc/RING finger domain, C3HC4 (zinc finger)"/>
    <property type="match status" value="1"/>
</dbReference>
<dbReference type="Proteomes" id="UP001056384">
    <property type="component" value="Chromosome 2"/>
</dbReference>
<evidence type="ECO:0000313" key="3">
    <source>
        <dbReference type="Proteomes" id="UP001056384"/>
    </source>
</evidence>
<sequence>MSHKPPIRIKEEPQEDDDLFVGDADVLGNIWTDTIDSQNSRRAKASDGKPFNSQCFESPYLARPQFHRLRCGHDVATLTVQTCGSNCHPPTRFTGSDLKPNDTSFECPHPDCARLVAVTPRINPKTRRRIYGRSCQLAHVRGRHAQADLDWDVEKIHLTKLRGRTQRLNPKDKELVRKTSRSPTAPKSSMPPPLPRPRRQSTRLTAEQVARDMDEATRKLFVAQKGKRTRALRGDRPETWEDIELDTAERDLTTLGIDAKSRSATKRTRLSKSAPVMPFTESIGGRHDHCGHCDLPLTGEFFVCEDCMDDDQDYTLCGECNTNAYSLHLRANPSHRLVLRQSSPCAPDVGTGIDEQSTQQHCVCKSRDIRFMIACQDCSRSFHPGCVGKGLQDKVHYEIPNREKFFEADFEHTRKHGIDPFLCHPCEALNRFNAGISALRRGARKRGDLLLEFKPKLMAQKQIATERAKTLEQEVVVEKHFAVIEAQMDATENFELWHWRSLLAQALKVPLPQVRAPKRNVEAVANTSDEVETSSTPPDESPVTQDHAKRAKKNTNEIAVPSQEYRYGGQMTLAMGSGKQGR</sequence>
<feature type="region of interest" description="Disordered" evidence="1">
    <location>
        <begin position="524"/>
        <end position="582"/>
    </location>
</feature>
<evidence type="ECO:0000313" key="2">
    <source>
        <dbReference type="EMBL" id="USW49383.1"/>
    </source>
</evidence>
<keyword evidence="3" id="KW-1185">Reference proteome</keyword>
<feature type="region of interest" description="Disordered" evidence="1">
    <location>
        <begin position="162"/>
        <end position="202"/>
    </location>
</feature>
<gene>
    <name evidence="2" type="ORF">Slin15195_G027020</name>
</gene>
<dbReference type="SUPFAM" id="SSF57903">
    <property type="entry name" value="FYVE/PHD zinc finger"/>
    <property type="match status" value="1"/>
</dbReference>
<feature type="compositionally biased region" description="Polar residues" evidence="1">
    <location>
        <begin position="525"/>
        <end position="544"/>
    </location>
</feature>
<name>A0A9Q9EHK1_9PEZI</name>